<dbReference type="Proteomes" id="UP000584587">
    <property type="component" value="Unassembled WGS sequence"/>
</dbReference>
<evidence type="ECO:0000313" key="1">
    <source>
        <dbReference type="EMBL" id="NKE38635.1"/>
    </source>
</evidence>
<gene>
    <name evidence="1" type="ORF">HER12_02555</name>
</gene>
<name>A0A846TT01_9MOLU</name>
<reference evidence="1 2" key="1">
    <citation type="submission" date="2020-04" db="EMBL/GenBank/DDBJ databases">
        <title>Complete genome sequence of Spiroplasma platyhelix ATCC 51748, an insect isolate.</title>
        <authorList>
            <person name="Green E.A."/>
            <person name="Klassen J.L."/>
        </authorList>
    </citation>
    <scope>NUCLEOTIDE SEQUENCE [LARGE SCALE GENOMIC DNA]</scope>
    <source>
        <strain evidence="1 2">PALS-1</strain>
    </source>
</reference>
<dbReference type="EMBL" id="JAAVVK010000002">
    <property type="protein sequence ID" value="NKE38635.1"/>
    <property type="molecule type" value="Genomic_DNA"/>
</dbReference>
<sequence length="289" mass="33886">MLEGQPSFFINGGLYLLKWFINFYLDESGNTTSAFFTIAGFYNISNDHTQIQKIETKIKANILKTENSIKAYRKNNEQNLAQYILSENTKKDRELKWHTLSYDNKKFLIENIKNFNQQNISIHCNLKKWKAKNNRALNLDAIYNMMVYYLVDRTLNKSNINFNEEIAIKIFIDQRKSTPKINRKNNLESLEGYINTSLYINSKFNNVKIIVTQLDSSISPLIRYSDYYAGLTSSMCRIIIGSQKDWDKDIDMFFDTIHKKISCFCHYTIKEQCQTISKLCLKCEAINPI</sequence>
<dbReference type="AlphaFoldDB" id="A0A846TT01"/>
<accession>A0A846TT01</accession>
<protein>
    <submittedName>
        <fullName evidence="1">DUF3800 domain-containing protein</fullName>
    </submittedName>
</protein>
<evidence type="ECO:0000313" key="2">
    <source>
        <dbReference type="Proteomes" id="UP000584587"/>
    </source>
</evidence>
<dbReference type="InterPro" id="IPR024524">
    <property type="entry name" value="DUF3800"/>
</dbReference>
<comment type="caution">
    <text evidence="1">The sequence shown here is derived from an EMBL/GenBank/DDBJ whole genome shotgun (WGS) entry which is preliminary data.</text>
</comment>
<keyword evidence="2" id="KW-1185">Reference proteome</keyword>
<dbReference type="Pfam" id="PF12686">
    <property type="entry name" value="DUF3800"/>
    <property type="match status" value="1"/>
</dbReference>
<organism evidence="1 2">
    <name type="scientific">Spiroplasma platyhelix PALS-1</name>
    <dbReference type="NCBI Taxonomy" id="1276218"/>
    <lineage>
        <taxon>Bacteria</taxon>
        <taxon>Bacillati</taxon>
        <taxon>Mycoplasmatota</taxon>
        <taxon>Mollicutes</taxon>
        <taxon>Entomoplasmatales</taxon>
        <taxon>Spiroplasmataceae</taxon>
        <taxon>Spiroplasma</taxon>
    </lineage>
</organism>
<proteinExistence type="predicted"/>
<dbReference type="RefSeq" id="WP_168105110.1">
    <property type="nucleotide sequence ID" value="NZ_CP051215.1"/>
</dbReference>